<proteinExistence type="inferred from homology"/>
<evidence type="ECO:0000256" key="2">
    <source>
        <dbReference type="ARBA" id="ARBA00004691"/>
    </source>
</evidence>
<protein>
    <recommendedName>
        <fullName evidence="5 17">Epoxyqueuosine reductase QueH</fullName>
        <ecNumber evidence="4 17">1.17.99.6</ecNumber>
    </recommendedName>
    <alternativeName>
        <fullName evidence="15 17">Queuosine biosynthesis protein QueH</fullName>
    </alternativeName>
</protein>
<evidence type="ECO:0000256" key="9">
    <source>
        <dbReference type="ARBA" id="ARBA00022785"/>
    </source>
</evidence>
<dbReference type="AlphaFoldDB" id="A0A9D1SY90"/>
<sequence>MYVTNFDKEFEEIVNNLHGKKKLLLHSCCAPCSSSVLERLKDNFDVTVFYYNPNIAPFSEFERRLKEQIKLLEKLKISYIIGEYKHEDFLNAIKGFESYPEGSLRCRHCYYFRMKELARLAKDRSFDYFTTTLSVSPHKNAQWINEIGKELEKEFDVKFLTSDFKKKNGYLRSLQLSQEYGLYRQEYCGCMPRKKGDNEASSN</sequence>
<keyword evidence="8 17" id="KW-0479">Metal-binding</keyword>
<accession>A0A9D1SY90</accession>
<evidence type="ECO:0000256" key="14">
    <source>
        <dbReference type="ARBA" id="ARBA00023284"/>
    </source>
</evidence>
<feature type="binding site" evidence="17">
    <location>
        <position position="109"/>
    </location>
    <ligand>
        <name>[4Fe-4S] cluster</name>
        <dbReference type="ChEBI" id="CHEBI:49883"/>
    </ligand>
</feature>
<feature type="disulfide bond" description="Redox-active" evidence="17">
    <location>
        <begin position="188"/>
        <end position="190"/>
    </location>
</feature>
<evidence type="ECO:0000256" key="11">
    <source>
        <dbReference type="ARBA" id="ARBA00023004"/>
    </source>
</evidence>
<evidence type="ECO:0000256" key="12">
    <source>
        <dbReference type="ARBA" id="ARBA00023014"/>
    </source>
</evidence>
<dbReference type="PANTHER" id="PTHR36701">
    <property type="entry name" value="EPOXYQUEUOSINE REDUCTASE QUEH"/>
    <property type="match status" value="1"/>
</dbReference>
<comment type="pathway">
    <text evidence="2 17">tRNA modification; tRNA-queuosine biosynthesis.</text>
</comment>
<evidence type="ECO:0000256" key="3">
    <source>
        <dbReference type="ARBA" id="ARBA00008207"/>
    </source>
</evidence>
<keyword evidence="7 17" id="KW-0819">tRNA processing</keyword>
<dbReference type="InterPro" id="IPR003828">
    <property type="entry name" value="QueH"/>
</dbReference>
<comment type="caution">
    <text evidence="18">The sequence shown here is derived from an EMBL/GenBank/DDBJ whole genome shotgun (WGS) entry which is preliminary data.</text>
</comment>
<keyword evidence="10 17" id="KW-0560">Oxidoreductase</keyword>
<reference evidence="18" key="2">
    <citation type="journal article" date="2021" name="PeerJ">
        <title>Extensive microbial diversity within the chicken gut microbiome revealed by metagenomics and culture.</title>
        <authorList>
            <person name="Gilroy R."/>
            <person name="Ravi A."/>
            <person name="Getino M."/>
            <person name="Pursley I."/>
            <person name="Horton D.L."/>
            <person name="Alikhan N.F."/>
            <person name="Baker D."/>
            <person name="Gharbi K."/>
            <person name="Hall N."/>
            <person name="Watson M."/>
            <person name="Adriaenssens E.M."/>
            <person name="Foster-Nyarko E."/>
            <person name="Jarju S."/>
            <person name="Secka A."/>
            <person name="Antonio M."/>
            <person name="Oren A."/>
            <person name="Chaudhuri R.R."/>
            <person name="La Ragione R."/>
            <person name="Hildebrand F."/>
            <person name="Pallen M.J."/>
        </authorList>
    </citation>
    <scope>NUCLEOTIDE SEQUENCE</scope>
    <source>
        <strain evidence="18">CHK186-9395</strain>
    </source>
</reference>
<name>A0A9D1SY90_9FIRM</name>
<evidence type="ECO:0000256" key="13">
    <source>
        <dbReference type="ARBA" id="ARBA00023157"/>
    </source>
</evidence>
<comment type="function">
    <text evidence="1 17">Catalyzes the conversion of epoxyqueuosine (oQ) to queuosine (Q), which is a hypermodified base found in the wobble positions of tRNA(Asp), tRNA(Asn), tRNA(His) and tRNA(Tyr).</text>
</comment>
<dbReference type="PANTHER" id="PTHR36701:SF1">
    <property type="entry name" value="EPOXYQUEUOSINE REDUCTASE QUEH"/>
    <property type="match status" value="1"/>
</dbReference>
<evidence type="ECO:0000256" key="15">
    <source>
        <dbReference type="ARBA" id="ARBA00031446"/>
    </source>
</evidence>
<dbReference type="HAMAP" id="MF_02089">
    <property type="entry name" value="QueH"/>
    <property type="match status" value="1"/>
</dbReference>
<reference evidence="18" key="1">
    <citation type="submission" date="2020-10" db="EMBL/GenBank/DDBJ databases">
        <authorList>
            <person name="Gilroy R."/>
        </authorList>
    </citation>
    <scope>NUCLEOTIDE SEQUENCE</scope>
    <source>
        <strain evidence="18">CHK186-9395</strain>
    </source>
</reference>
<evidence type="ECO:0000256" key="7">
    <source>
        <dbReference type="ARBA" id="ARBA00022694"/>
    </source>
</evidence>
<feature type="binding site" evidence="17">
    <location>
        <position position="28"/>
    </location>
    <ligand>
        <name>[4Fe-4S] cluster</name>
        <dbReference type="ChEBI" id="CHEBI:49883"/>
    </ligand>
</feature>
<evidence type="ECO:0000256" key="6">
    <source>
        <dbReference type="ARBA" id="ARBA00022485"/>
    </source>
</evidence>
<keyword evidence="6 17" id="KW-0004">4Fe-4S</keyword>
<evidence type="ECO:0000313" key="19">
    <source>
        <dbReference type="Proteomes" id="UP000886861"/>
    </source>
</evidence>
<comment type="similarity">
    <text evidence="3 17">Belongs to the QueH family.</text>
</comment>
<evidence type="ECO:0000256" key="8">
    <source>
        <dbReference type="ARBA" id="ARBA00022723"/>
    </source>
</evidence>
<keyword evidence="13 17" id="KW-1015">Disulfide bond</keyword>
<evidence type="ECO:0000256" key="10">
    <source>
        <dbReference type="ARBA" id="ARBA00023002"/>
    </source>
</evidence>
<organism evidence="18 19">
    <name type="scientific">Candidatus Caccopulliclostridium gallistercoris</name>
    <dbReference type="NCBI Taxonomy" id="2840719"/>
    <lineage>
        <taxon>Bacteria</taxon>
        <taxon>Bacillati</taxon>
        <taxon>Bacillota</taxon>
        <taxon>Clostridia</taxon>
        <taxon>Candidatus Caccopulliclostridium</taxon>
    </lineage>
</organism>
<evidence type="ECO:0000256" key="17">
    <source>
        <dbReference type="HAMAP-Rule" id="MF_02089"/>
    </source>
</evidence>
<dbReference type="Pfam" id="PF02677">
    <property type="entry name" value="QueH"/>
    <property type="match status" value="1"/>
</dbReference>
<feature type="binding site" evidence="17">
    <location>
        <position position="106"/>
    </location>
    <ligand>
        <name>[4Fe-4S] cluster</name>
        <dbReference type="ChEBI" id="CHEBI:49883"/>
    </ligand>
</feature>
<dbReference type="GO" id="GO:0051539">
    <property type="term" value="F:4 iron, 4 sulfur cluster binding"/>
    <property type="evidence" value="ECO:0007669"/>
    <property type="project" value="UniProtKB-UniRule"/>
</dbReference>
<dbReference type="GO" id="GO:0008616">
    <property type="term" value="P:tRNA queuosine(34) biosynthetic process"/>
    <property type="evidence" value="ECO:0007669"/>
    <property type="project" value="UniProtKB-UniRule"/>
</dbReference>
<keyword evidence="12 17" id="KW-0411">Iron-sulfur</keyword>
<evidence type="ECO:0000313" key="18">
    <source>
        <dbReference type="EMBL" id="HIV01165.1"/>
    </source>
</evidence>
<keyword evidence="9 17" id="KW-0671">Queuosine biosynthesis</keyword>
<evidence type="ECO:0000256" key="4">
    <source>
        <dbReference type="ARBA" id="ARBA00012622"/>
    </source>
</evidence>
<dbReference type="Proteomes" id="UP000886861">
    <property type="component" value="Unassembled WGS sequence"/>
</dbReference>
<dbReference type="EMBL" id="DVOJ01000005">
    <property type="protein sequence ID" value="HIV01165.1"/>
    <property type="molecule type" value="Genomic_DNA"/>
</dbReference>
<keyword evidence="11 17" id="KW-0408">Iron</keyword>
<evidence type="ECO:0000256" key="16">
    <source>
        <dbReference type="ARBA" id="ARBA00047415"/>
    </source>
</evidence>
<feature type="binding site" evidence="17">
    <location>
        <position position="29"/>
    </location>
    <ligand>
        <name>[4Fe-4S] cluster</name>
        <dbReference type="ChEBI" id="CHEBI:49883"/>
    </ligand>
</feature>
<evidence type="ECO:0000256" key="5">
    <source>
        <dbReference type="ARBA" id="ARBA00016895"/>
    </source>
</evidence>
<dbReference type="GO" id="GO:0052693">
    <property type="term" value="F:epoxyqueuosine reductase activity"/>
    <property type="evidence" value="ECO:0007669"/>
    <property type="project" value="UniProtKB-UniRule"/>
</dbReference>
<keyword evidence="14 17" id="KW-0676">Redox-active center</keyword>
<gene>
    <name evidence="17" type="primary">queH</name>
    <name evidence="18" type="ORF">IAA62_01245</name>
</gene>
<dbReference type="GO" id="GO:0046872">
    <property type="term" value="F:metal ion binding"/>
    <property type="evidence" value="ECO:0007669"/>
    <property type="project" value="UniProtKB-KW"/>
</dbReference>
<comment type="catalytic activity">
    <reaction evidence="16 17">
        <text>epoxyqueuosine(34) in tRNA + AH2 = queuosine(34) in tRNA + A + H2O</text>
        <dbReference type="Rhea" id="RHEA:32159"/>
        <dbReference type="Rhea" id="RHEA-COMP:18571"/>
        <dbReference type="Rhea" id="RHEA-COMP:18582"/>
        <dbReference type="ChEBI" id="CHEBI:13193"/>
        <dbReference type="ChEBI" id="CHEBI:15377"/>
        <dbReference type="ChEBI" id="CHEBI:17499"/>
        <dbReference type="ChEBI" id="CHEBI:194431"/>
        <dbReference type="ChEBI" id="CHEBI:194443"/>
        <dbReference type="EC" id="1.17.99.6"/>
    </reaction>
</comment>
<evidence type="ECO:0000256" key="1">
    <source>
        <dbReference type="ARBA" id="ARBA00002268"/>
    </source>
</evidence>
<dbReference type="EC" id="1.17.99.6" evidence="4 17"/>